<dbReference type="Gene3D" id="3.30.1600.10">
    <property type="entry name" value="SIR2/SIRT2 'Small Domain"/>
    <property type="match status" value="1"/>
</dbReference>
<evidence type="ECO:0000313" key="7">
    <source>
        <dbReference type="Proteomes" id="UP000187085"/>
    </source>
</evidence>
<evidence type="ECO:0000256" key="1">
    <source>
        <dbReference type="ARBA" id="ARBA00012928"/>
    </source>
</evidence>
<feature type="domain" description="Deacetylase sirtuin-type" evidence="5">
    <location>
        <begin position="1"/>
        <end position="275"/>
    </location>
</feature>
<gene>
    <name evidence="6" type="ORF">BKD30_06770</name>
</gene>
<feature type="binding site" evidence="4">
    <location>
        <position position="177"/>
    </location>
    <ligand>
        <name>Zn(2+)</name>
        <dbReference type="ChEBI" id="CHEBI:29105"/>
    </ligand>
</feature>
<feature type="binding site" evidence="4">
    <location>
        <position position="124"/>
    </location>
    <ligand>
        <name>Zn(2+)</name>
        <dbReference type="ChEBI" id="CHEBI:29105"/>
    </ligand>
</feature>
<dbReference type="GO" id="GO:0046872">
    <property type="term" value="F:metal ion binding"/>
    <property type="evidence" value="ECO:0007669"/>
    <property type="project" value="UniProtKB-KW"/>
</dbReference>
<dbReference type="GO" id="GO:0017136">
    <property type="term" value="F:histone deacetylase activity, NAD-dependent"/>
    <property type="evidence" value="ECO:0007669"/>
    <property type="project" value="TreeGrafter"/>
</dbReference>
<feature type="binding site" evidence="4">
    <location>
        <position position="127"/>
    </location>
    <ligand>
        <name>Zn(2+)</name>
        <dbReference type="ChEBI" id="CHEBI:29105"/>
    </ligand>
</feature>
<evidence type="ECO:0000259" key="5">
    <source>
        <dbReference type="PROSITE" id="PS50305"/>
    </source>
</evidence>
<evidence type="ECO:0000313" key="6">
    <source>
        <dbReference type="EMBL" id="OMH25009.1"/>
    </source>
</evidence>
<evidence type="ECO:0000256" key="3">
    <source>
        <dbReference type="ARBA" id="ARBA00023027"/>
    </source>
</evidence>
<keyword evidence="4" id="KW-0862">Zinc</keyword>
<keyword evidence="4" id="KW-0479">Metal-binding</keyword>
<name>A0A1R1LBV6_9MICC</name>
<dbReference type="InterPro" id="IPR026590">
    <property type="entry name" value="Ssirtuin_cat_dom"/>
</dbReference>
<proteinExistence type="predicted"/>
<dbReference type="STRING" id="554083.BKD30_06770"/>
<keyword evidence="2" id="KW-0808">Transferase</keyword>
<dbReference type="GO" id="GO:0070403">
    <property type="term" value="F:NAD+ binding"/>
    <property type="evidence" value="ECO:0007669"/>
    <property type="project" value="InterPro"/>
</dbReference>
<feature type="binding site" evidence="4">
    <location>
        <position position="180"/>
    </location>
    <ligand>
        <name>Zn(2+)</name>
        <dbReference type="ChEBI" id="CHEBI:29105"/>
    </ligand>
</feature>
<dbReference type="PANTHER" id="PTHR11085:SF10">
    <property type="entry name" value="NAD-DEPENDENT PROTEIN DEACYLASE SIRTUIN-5, MITOCHONDRIAL-RELATED"/>
    <property type="match status" value="1"/>
</dbReference>
<accession>A0A1R1LBV6</accession>
<dbReference type="SUPFAM" id="SSF52467">
    <property type="entry name" value="DHS-like NAD/FAD-binding domain"/>
    <property type="match status" value="1"/>
</dbReference>
<dbReference type="AlphaFoldDB" id="A0A1R1LBV6"/>
<dbReference type="Pfam" id="PF02146">
    <property type="entry name" value="SIR2"/>
    <property type="match status" value="1"/>
</dbReference>
<organism evidence="6 7">
    <name type="scientific">Tersicoccus phoenicis</name>
    <dbReference type="NCBI Taxonomy" id="554083"/>
    <lineage>
        <taxon>Bacteria</taxon>
        <taxon>Bacillati</taxon>
        <taxon>Actinomycetota</taxon>
        <taxon>Actinomycetes</taxon>
        <taxon>Micrococcales</taxon>
        <taxon>Micrococcaceae</taxon>
        <taxon>Tersicoccus</taxon>
    </lineage>
</organism>
<dbReference type="PANTHER" id="PTHR11085">
    <property type="entry name" value="NAD-DEPENDENT PROTEIN DEACYLASE SIRTUIN-5, MITOCHONDRIAL-RELATED"/>
    <property type="match status" value="1"/>
</dbReference>
<sequence>MQDQRRRALDLLSGRRLAVLTGAGLSTDSGIPDYRGPDAKPRTPMTYQEFIGDPRRRRHYWARNHVGYRFMSATVPNDGHRAVARLEARGLTSGIITQNIDRLHETAGALNIVDLHGRFDHVICLDCASMVQRAQLDRMLTELNPGFAERVLVEDVEVAPDADAVIESTAGFVVAPCPVCGGVLKPDVTFFGENVPRDRVARSYGMVDCAGGLLVAGSSLAVMSGLRFVRRAHQRGIPVVIVNRGQTRGDDRADLLIQAGVSETLTHLAEELPDL</sequence>
<dbReference type="EMBL" id="MRDE01000038">
    <property type="protein sequence ID" value="OMH25009.1"/>
    <property type="molecule type" value="Genomic_DNA"/>
</dbReference>
<dbReference type="InterPro" id="IPR003000">
    <property type="entry name" value="Sirtuin"/>
</dbReference>
<keyword evidence="3" id="KW-0520">NAD</keyword>
<dbReference type="Proteomes" id="UP000187085">
    <property type="component" value="Unassembled WGS sequence"/>
</dbReference>
<dbReference type="InterPro" id="IPR050134">
    <property type="entry name" value="NAD-dep_sirtuin_deacylases"/>
</dbReference>
<dbReference type="InterPro" id="IPR026591">
    <property type="entry name" value="Sirtuin_cat_small_dom_sf"/>
</dbReference>
<reference evidence="6 7" key="1">
    <citation type="submission" date="2016-12" db="EMBL/GenBank/DDBJ databases">
        <title>Draft genome of Tersicoccus phoenicis 1P05MA.</title>
        <authorList>
            <person name="Nakajima Y."/>
            <person name="Yoshizawa S."/>
            <person name="Nakamura K."/>
            <person name="Ogura Y."/>
            <person name="Hayashi T."/>
            <person name="Kogure K."/>
        </authorList>
    </citation>
    <scope>NUCLEOTIDE SEQUENCE [LARGE SCALE GENOMIC DNA]</scope>
    <source>
        <strain evidence="6 7">1p05MA</strain>
    </source>
</reference>
<dbReference type="Gene3D" id="3.40.50.1220">
    <property type="entry name" value="TPP-binding domain"/>
    <property type="match status" value="1"/>
</dbReference>
<dbReference type="InterPro" id="IPR029035">
    <property type="entry name" value="DHS-like_NAD/FAD-binding_dom"/>
</dbReference>
<dbReference type="PROSITE" id="PS50305">
    <property type="entry name" value="SIRTUIN"/>
    <property type="match status" value="1"/>
</dbReference>
<feature type="active site" description="Proton acceptor" evidence="4">
    <location>
        <position position="116"/>
    </location>
</feature>
<evidence type="ECO:0000256" key="2">
    <source>
        <dbReference type="ARBA" id="ARBA00022679"/>
    </source>
</evidence>
<keyword evidence="7" id="KW-1185">Reference proteome</keyword>
<dbReference type="EC" id="2.3.1.286" evidence="1"/>
<protein>
    <recommendedName>
        <fullName evidence="1">protein acetyllysine N-acetyltransferase</fullName>
        <ecNumber evidence="1">2.3.1.286</ecNumber>
    </recommendedName>
</protein>
<evidence type="ECO:0000256" key="4">
    <source>
        <dbReference type="PROSITE-ProRule" id="PRU00236"/>
    </source>
</evidence>
<comment type="caution">
    <text evidence="6">The sequence shown here is derived from an EMBL/GenBank/DDBJ whole genome shotgun (WGS) entry which is preliminary data.</text>
</comment>